<dbReference type="GO" id="GO:0046872">
    <property type="term" value="F:metal ion binding"/>
    <property type="evidence" value="ECO:0007669"/>
    <property type="project" value="UniProtKB-KW"/>
</dbReference>
<comment type="subcellular location">
    <subcellularLocation>
        <location evidence="10">Mitochondrion inner membrane</location>
        <topology evidence="10">Peripheral membrane protein</topology>
        <orientation evidence="10">Intermembrane side</orientation>
    </subcellularLocation>
</comment>
<evidence type="ECO:0000256" key="6">
    <source>
        <dbReference type="ARBA" id="ARBA00023010"/>
    </source>
</evidence>
<dbReference type="EMBL" id="CABIJS010000690">
    <property type="protein sequence ID" value="VUZ55287.1"/>
    <property type="molecule type" value="Genomic_DNA"/>
</dbReference>
<keyword evidence="3" id="KW-0479">Metal-binding</keyword>
<keyword evidence="4" id="KW-0862">Zinc</keyword>
<dbReference type="Gene3D" id="1.10.287.810">
    <property type="entry name" value="Mitochondrial import inner membrane translocase subunit tim13 like domains"/>
    <property type="match status" value="1"/>
</dbReference>
<keyword evidence="6 10" id="KW-0811">Translocation</keyword>
<feature type="domain" description="Tim10-like" evidence="11">
    <location>
        <begin position="8"/>
        <end position="69"/>
    </location>
</feature>
<accession>A0A564Z6Z2</accession>
<sequence length="119" mass="13482">MTDPAAEQQMRVLEIEMVQQMFAHMTDSCLKKCIPPRYTDGDLTKGEAVCIDRCAAKFLEAYSHAVKTLGSMNNPGMNSHCTIYFWSPTNPAVSNLEKVIVYRHLSENVWLCEGTHRND</sequence>
<evidence type="ECO:0000256" key="7">
    <source>
        <dbReference type="ARBA" id="ARBA00023128"/>
    </source>
</evidence>
<evidence type="ECO:0000256" key="3">
    <source>
        <dbReference type="ARBA" id="ARBA00022723"/>
    </source>
</evidence>
<keyword evidence="10" id="KW-0143">Chaperone</keyword>
<keyword evidence="13" id="KW-1185">Reference proteome</keyword>
<reference evidence="12 13" key="1">
    <citation type="submission" date="2019-07" db="EMBL/GenBank/DDBJ databases">
        <authorList>
            <person name="Jastrzebski P J."/>
            <person name="Paukszto L."/>
            <person name="Jastrzebski P J."/>
        </authorList>
    </citation>
    <scope>NUCLEOTIDE SEQUENCE [LARGE SCALE GENOMIC DNA]</scope>
    <source>
        <strain evidence="12 13">WMS-il1</strain>
    </source>
</reference>
<keyword evidence="7 10" id="KW-0496">Mitochondrion</keyword>
<comment type="function">
    <text evidence="9">Mitochondrial intermembrane chaperone that participates in the import and insertion of multi-pass transmembrane proteins into the mitochondrial inner membrane. May also be required for the transfer of beta-barrel precursors from the TOM complex to the sorting and assembly machinery (SAM complex) of the outer membrane. Acts as a chaperone-like protein that protects the hydrophobic precursors from aggregation and guide them through the mitochondrial intermembrane space.</text>
</comment>
<evidence type="ECO:0000256" key="4">
    <source>
        <dbReference type="ARBA" id="ARBA00022833"/>
    </source>
</evidence>
<evidence type="ECO:0000259" key="11">
    <source>
        <dbReference type="Pfam" id="PF02953"/>
    </source>
</evidence>
<dbReference type="InterPro" id="IPR004217">
    <property type="entry name" value="Tim10-like"/>
</dbReference>
<dbReference type="GO" id="GO:0015031">
    <property type="term" value="P:protein transport"/>
    <property type="evidence" value="ECO:0007669"/>
    <property type="project" value="UniProtKB-KW"/>
</dbReference>
<dbReference type="AlphaFoldDB" id="A0A564Z6Z2"/>
<organism evidence="12 13">
    <name type="scientific">Hymenolepis diminuta</name>
    <name type="common">Rat tapeworm</name>
    <dbReference type="NCBI Taxonomy" id="6216"/>
    <lineage>
        <taxon>Eukaryota</taxon>
        <taxon>Metazoa</taxon>
        <taxon>Spiralia</taxon>
        <taxon>Lophotrochozoa</taxon>
        <taxon>Platyhelminthes</taxon>
        <taxon>Cestoda</taxon>
        <taxon>Eucestoda</taxon>
        <taxon>Cyclophyllidea</taxon>
        <taxon>Hymenolepididae</taxon>
        <taxon>Hymenolepis</taxon>
    </lineage>
</organism>
<keyword evidence="10" id="KW-0472">Membrane</keyword>
<evidence type="ECO:0000256" key="1">
    <source>
        <dbReference type="ARBA" id="ARBA00006720"/>
    </source>
</evidence>
<dbReference type="Pfam" id="PF02953">
    <property type="entry name" value="zf-Tim10_DDP"/>
    <property type="match status" value="1"/>
</dbReference>
<keyword evidence="10" id="KW-0999">Mitochondrion inner membrane</keyword>
<dbReference type="InterPro" id="IPR035427">
    <property type="entry name" value="Tim10-like_dom_sf"/>
</dbReference>
<evidence type="ECO:0000313" key="12">
    <source>
        <dbReference type="EMBL" id="VUZ55287.1"/>
    </source>
</evidence>
<dbReference type="Proteomes" id="UP000321570">
    <property type="component" value="Unassembled WGS sequence"/>
</dbReference>
<keyword evidence="2 10" id="KW-0813">Transport</keyword>
<comment type="subunit">
    <text evidence="10">Heterohexamer.</text>
</comment>
<comment type="similarity">
    <text evidence="1 10">Belongs to the small Tim family.</text>
</comment>
<gene>
    <name evidence="12" type="ORF">WMSIL1_LOCUS13180</name>
</gene>
<dbReference type="GO" id="GO:0005743">
    <property type="term" value="C:mitochondrial inner membrane"/>
    <property type="evidence" value="ECO:0007669"/>
    <property type="project" value="UniProtKB-SubCell"/>
</dbReference>
<dbReference type="SUPFAM" id="SSF144122">
    <property type="entry name" value="Tim10-like"/>
    <property type="match status" value="1"/>
</dbReference>
<comment type="function">
    <text evidence="10">Mitochondrial intermembrane chaperone that participates in the import and insertion of some multi-pass transmembrane proteins into the mitochondrial inner membrane. Also required for the transfer of beta-barrel precursors from the TOM complex to the sorting and assembly machinery (SAM complex) of the outer membrane. Acts as a chaperone-like protein that protects the hydrophobic precursors from aggregation and guide them through the mitochondrial intermembrane space.</text>
</comment>
<keyword evidence="8 10" id="KW-1015">Disulfide bond</keyword>
<evidence type="ECO:0000256" key="5">
    <source>
        <dbReference type="ARBA" id="ARBA00022927"/>
    </source>
</evidence>
<evidence type="ECO:0000256" key="9">
    <source>
        <dbReference type="ARBA" id="ARBA00025311"/>
    </source>
</evidence>
<name>A0A564Z6Z2_HYMDI</name>
<protein>
    <recommendedName>
        <fullName evidence="10">Mitochondrial import inner membrane translocase subunit</fullName>
    </recommendedName>
</protein>
<keyword evidence="5 10" id="KW-0653">Protein transport</keyword>
<comment type="domain">
    <text evidence="10">The twin CX3C motif contains 4 conserved Cys residues that form 2 disulfide bonds in the mitochondrial intermembrane space.</text>
</comment>
<dbReference type="PANTHER" id="PTHR11038">
    <property type="entry name" value="MITOCHONDRIAL IMPORT INNER MEMBRANE TRANSLOCASE SUBUNIT TIM10"/>
    <property type="match status" value="1"/>
</dbReference>
<evidence type="ECO:0000256" key="10">
    <source>
        <dbReference type="RuleBase" id="RU367043"/>
    </source>
</evidence>
<evidence type="ECO:0000256" key="8">
    <source>
        <dbReference type="ARBA" id="ARBA00023157"/>
    </source>
</evidence>
<proteinExistence type="inferred from homology"/>
<evidence type="ECO:0000256" key="2">
    <source>
        <dbReference type="ARBA" id="ARBA00022448"/>
    </source>
</evidence>
<evidence type="ECO:0000313" key="13">
    <source>
        <dbReference type="Proteomes" id="UP000321570"/>
    </source>
</evidence>
<dbReference type="PANTHER" id="PTHR11038:SF16">
    <property type="entry name" value="MITOCHONDRIAL IMPORT INNER MEMBRANE TRANSLOCASE SUBUNIT TIM10"/>
    <property type="match status" value="1"/>
</dbReference>
<dbReference type="GO" id="GO:0045039">
    <property type="term" value="P:protein insertion into mitochondrial inner membrane"/>
    <property type="evidence" value="ECO:0007669"/>
    <property type="project" value="TreeGrafter"/>
</dbReference>